<organism evidence="2 3">
    <name type="scientific">Channa striata</name>
    <name type="common">Snakehead murrel</name>
    <name type="synonym">Ophicephalus striatus</name>
    <dbReference type="NCBI Taxonomy" id="64152"/>
    <lineage>
        <taxon>Eukaryota</taxon>
        <taxon>Metazoa</taxon>
        <taxon>Chordata</taxon>
        <taxon>Craniata</taxon>
        <taxon>Vertebrata</taxon>
        <taxon>Euteleostomi</taxon>
        <taxon>Actinopterygii</taxon>
        <taxon>Neopterygii</taxon>
        <taxon>Teleostei</taxon>
        <taxon>Neoteleostei</taxon>
        <taxon>Acanthomorphata</taxon>
        <taxon>Anabantaria</taxon>
        <taxon>Anabantiformes</taxon>
        <taxon>Channoidei</taxon>
        <taxon>Channidae</taxon>
        <taxon>Channa</taxon>
    </lineage>
</organism>
<feature type="region of interest" description="Disordered" evidence="1">
    <location>
        <begin position="100"/>
        <end position="165"/>
    </location>
</feature>
<dbReference type="Proteomes" id="UP001187415">
    <property type="component" value="Unassembled WGS sequence"/>
</dbReference>
<proteinExistence type="predicted"/>
<gene>
    <name evidence="2" type="ORF">Q5P01_005410</name>
</gene>
<keyword evidence="3" id="KW-1185">Reference proteome</keyword>
<evidence type="ECO:0000313" key="3">
    <source>
        <dbReference type="Proteomes" id="UP001187415"/>
    </source>
</evidence>
<reference evidence="2" key="1">
    <citation type="submission" date="2023-07" db="EMBL/GenBank/DDBJ databases">
        <title>Chromosome-level Genome Assembly of Striped Snakehead (Channa striata).</title>
        <authorList>
            <person name="Liu H."/>
        </authorList>
    </citation>
    <scope>NUCLEOTIDE SEQUENCE</scope>
    <source>
        <strain evidence="2">Gz</strain>
        <tissue evidence="2">Muscle</tissue>
    </source>
</reference>
<feature type="compositionally biased region" description="Basic and acidic residues" evidence="1">
    <location>
        <begin position="139"/>
        <end position="156"/>
    </location>
</feature>
<accession>A0AA88T199</accession>
<evidence type="ECO:0000313" key="2">
    <source>
        <dbReference type="EMBL" id="KAK2856675.1"/>
    </source>
</evidence>
<dbReference type="AlphaFoldDB" id="A0AA88T199"/>
<protein>
    <submittedName>
        <fullName evidence="2">Uncharacterized protein</fullName>
    </submittedName>
</protein>
<sequence length="442" mass="50143">MEELGTWGTEVEILALSGRYRPVVCVKTTDRIRCCSFCKHTNLPCGAKACAFCEPSVPSQLSADGRDYQPDVECYDSDIGYYEPDTERYEFEARYRALDSGERGCPTGERRRGRERERDNAEQDAESYSPSTPWVDVDPSDREARSGRRGELRESSTNRTPSLTALGEEDTDIEIHWVHIVHSWKKFLEWLGDRWCCDAPFDKITRALNQPTAQKAMIISEPREPSRLSALCSIAWKGEKDKLRSHAIVLNRGMYTCTDLRGYFDSPTNIAVNMSRLRGLEILSKPRHLMSHKKSYFYDSRIPTQLRNIKDALKGAWWGIYSRRQSLATMESVLRNLTPFHTHVGPYGVQLFDLSCGGETRAGIVTASTDATETRGPGYLFEVLTSPDTLGDVVKYKVVFSAQRFMVLIEDGKEQLTTPHADIRGVIHHLTKGQKIVLLSRE</sequence>
<comment type="caution">
    <text evidence="2">The sequence shown here is derived from an EMBL/GenBank/DDBJ whole genome shotgun (WGS) entry which is preliminary data.</text>
</comment>
<dbReference type="EMBL" id="JAUPFM010000003">
    <property type="protein sequence ID" value="KAK2856675.1"/>
    <property type="molecule type" value="Genomic_DNA"/>
</dbReference>
<name>A0AA88T199_CHASR</name>
<evidence type="ECO:0000256" key="1">
    <source>
        <dbReference type="SAM" id="MobiDB-lite"/>
    </source>
</evidence>
<feature type="compositionally biased region" description="Basic and acidic residues" evidence="1">
    <location>
        <begin position="100"/>
        <end position="121"/>
    </location>
</feature>